<accession>A0ABP0XE04</accession>
<name>A0ABP0XE04_9BRYO</name>
<dbReference type="Proteomes" id="UP001497444">
    <property type="component" value="Chromosome 8"/>
</dbReference>
<sequence>MAVSLCDRLQEAALRCCQSEEDEEQATDAAHEFVEVLRAPFENVELAETREEEDWLASCEEMLQQAMNLLDPSSPSGQVLLDHVGWELPLVVVKYVNLSQPCLNFCYSIIEALAQSCNPRELFAGFMEALNILTSFRTLAFCVPLARGLSLVFPRLKRRQADFFKSGNPGLLAVARLTMREEEDGVENGNGDCSLSDSILTNRIIPIEDLRTEIIHELILVANAVRYTCDLVEEEQQRESLQRSLGVFTLQLLAIIGGGLQSSPPGAPDMVMQLVELLPLCGISFFELLTSNQIEKFVDSTTDGMRSPYCSQSKSLIAGARTVYWGMSDSKVDSTARESLHSLKEKFLLSGIKGVIAALSLVTSLLPVPLSRPSWLLPEKGVTLLFSILDISGPYETTTHDDTEDDWPTLTLQIVPILQAVQDVIVYAPDPALRRRAYLALTKVIKDVLPVSTRFHSLQALISSCPYPSLVSLLLTCLKDEVARAWPVFKQGCGAECNVEVTAVGDSFKSYPIVSPFVSSEVLQVIESVLHPLGGNPPDLPSQIDSVQGALNLYRFIIIRETSGKTNLTGVLSKASLMKAQTQWLLPLRELLGGIQSNLVVEGDEYAAGVGLAIDNLQSVLIRCLELTEDALKLH</sequence>
<dbReference type="InterPro" id="IPR013877">
    <property type="entry name" value="YAP-bd/ALF4/Glomulin"/>
</dbReference>
<dbReference type="InterPro" id="IPR019516">
    <property type="entry name" value="Glomulin/ALF4"/>
</dbReference>
<evidence type="ECO:0000313" key="2">
    <source>
        <dbReference type="Proteomes" id="UP001497444"/>
    </source>
</evidence>
<evidence type="ECO:0000313" key="1">
    <source>
        <dbReference type="EMBL" id="CAK9277358.1"/>
    </source>
</evidence>
<keyword evidence="2" id="KW-1185">Reference proteome</keyword>
<proteinExistence type="predicted"/>
<protein>
    <submittedName>
        <fullName evidence="1">Uncharacterized protein</fullName>
    </submittedName>
</protein>
<dbReference type="PANTHER" id="PTHR15430:SF1">
    <property type="entry name" value="GLOMULIN"/>
    <property type="match status" value="1"/>
</dbReference>
<dbReference type="PANTHER" id="PTHR15430">
    <property type="entry name" value="GLOMULIN"/>
    <property type="match status" value="1"/>
</dbReference>
<dbReference type="Pfam" id="PF08568">
    <property type="entry name" value="Kinetochor_Ybp2"/>
    <property type="match status" value="2"/>
</dbReference>
<reference evidence="1" key="1">
    <citation type="submission" date="2024-02" db="EMBL/GenBank/DDBJ databases">
        <authorList>
            <consortium name="ELIXIR-Norway"/>
            <consortium name="Elixir Norway"/>
        </authorList>
    </citation>
    <scope>NUCLEOTIDE SEQUENCE</scope>
</reference>
<organism evidence="1 2">
    <name type="scientific">Sphagnum jensenii</name>
    <dbReference type="NCBI Taxonomy" id="128206"/>
    <lineage>
        <taxon>Eukaryota</taxon>
        <taxon>Viridiplantae</taxon>
        <taxon>Streptophyta</taxon>
        <taxon>Embryophyta</taxon>
        <taxon>Bryophyta</taxon>
        <taxon>Sphagnophytina</taxon>
        <taxon>Sphagnopsida</taxon>
        <taxon>Sphagnales</taxon>
        <taxon>Sphagnaceae</taxon>
        <taxon>Sphagnum</taxon>
    </lineage>
</organism>
<dbReference type="EMBL" id="OZ020103">
    <property type="protein sequence ID" value="CAK9277358.1"/>
    <property type="molecule type" value="Genomic_DNA"/>
</dbReference>
<gene>
    <name evidence="1" type="ORF">CSSPJE1EN1_LOCUS22836</name>
</gene>